<dbReference type="PANTHER" id="PTHR30461:SF23">
    <property type="entry name" value="DNA RECOMBINASE-RELATED"/>
    <property type="match status" value="1"/>
</dbReference>
<feature type="domain" description="Resolvase/invertase-type recombinase catalytic" evidence="1">
    <location>
        <begin position="12"/>
        <end position="163"/>
    </location>
</feature>
<dbReference type="SUPFAM" id="SSF53041">
    <property type="entry name" value="Resolvase-like"/>
    <property type="match status" value="1"/>
</dbReference>
<dbReference type="InterPro" id="IPR011109">
    <property type="entry name" value="DNA_bind_recombinase_dom"/>
</dbReference>
<dbReference type="EMBL" id="CP002480">
    <property type="protein sequence ID" value="ADW68078.1"/>
    <property type="molecule type" value="Genomic_DNA"/>
</dbReference>
<proteinExistence type="predicted"/>
<dbReference type="Gene3D" id="3.90.1750.20">
    <property type="entry name" value="Putative Large Serine Recombinase, Chain B, Domain 2"/>
    <property type="match status" value="1"/>
</dbReference>
<gene>
    <name evidence="2" type="ordered locus">AciX9_1014</name>
</gene>
<dbReference type="STRING" id="1198114.AciX9_1014"/>
<dbReference type="HOGENOM" id="CLU_522558_0_0_0"/>
<dbReference type="AlphaFoldDB" id="E8X2E6"/>
<evidence type="ECO:0000313" key="3">
    <source>
        <dbReference type="Proteomes" id="UP000000343"/>
    </source>
</evidence>
<dbReference type="InterPro" id="IPR036162">
    <property type="entry name" value="Resolvase-like_N_sf"/>
</dbReference>
<dbReference type="RefSeq" id="WP_013579401.1">
    <property type="nucleotide sequence ID" value="NC_015064.1"/>
</dbReference>
<evidence type="ECO:0000259" key="1">
    <source>
        <dbReference type="SMART" id="SM00857"/>
    </source>
</evidence>
<dbReference type="InterPro" id="IPR006119">
    <property type="entry name" value="Resolv_N"/>
</dbReference>
<dbReference type="FunFam" id="3.40.50.1390:FF:000008">
    <property type="entry name" value="DNA recombinase"/>
    <property type="match status" value="1"/>
</dbReference>
<dbReference type="Gene3D" id="3.40.50.1390">
    <property type="entry name" value="Resolvase, N-terminal catalytic domain"/>
    <property type="match status" value="1"/>
</dbReference>
<protein>
    <submittedName>
        <fullName evidence="2">Recombinase</fullName>
    </submittedName>
</protein>
<dbReference type="eggNOG" id="COG1961">
    <property type="taxonomic scope" value="Bacteria"/>
</dbReference>
<dbReference type="KEGG" id="acm:AciX9_1014"/>
<reference evidence="3" key="1">
    <citation type="submission" date="2011-01" db="EMBL/GenBank/DDBJ databases">
        <title>Complete sequence of chromosome of Acidobacterium sp. MP5ACTX9.</title>
        <authorList>
            <consortium name="US DOE Joint Genome Institute"/>
            <person name="Lucas S."/>
            <person name="Copeland A."/>
            <person name="Lapidus A."/>
            <person name="Cheng J.-F."/>
            <person name="Goodwin L."/>
            <person name="Pitluck S."/>
            <person name="Teshima H."/>
            <person name="Detter J.C."/>
            <person name="Han C."/>
            <person name="Tapia R."/>
            <person name="Land M."/>
            <person name="Hauser L."/>
            <person name="Kyrpides N."/>
            <person name="Ivanova N."/>
            <person name="Ovchinnikova G."/>
            <person name="Pagani I."/>
            <person name="Rawat S.R."/>
            <person name="Mannisto M."/>
            <person name="Haggblom M.M."/>
            <person name="Woyke T."/>
        </authorList>
    </citation>
    <scope>NUCLEOTIDE SEQUENCE [LARGE SCALE GENOMIC DNA]</scope>
    <source>
        <strain evidence="3">MP5ACTX9</strain>
    </source>
</reference>
<dbReference type="GO" id="GO:0000150">
    <property type="term" value="F:DNA strand exchange activity"/>
    <property type="evidence" value="ECO:0007669"/>
    <property type="project" value="InterPro"/>
</dbReference>
<dbReference type="Proteomes" id="UP000000343">
    <property type="component" value="Chromosome"/>
</dbReference>
<dbReference type="SMART" id="SM00857">
    <property type="entry name" value="Resolvase"/>
    <property type="match status" value="1"/>
</dbReference>
<dbReference type="InterPro" id="IPR050639">
    <property type="entry name" value="SSR_resolvase"/>
</dbReference>
<dbReference type="CDD" id="cd00338">
    <property type="entry name" value="Ser_Recombinase"/>
    <property type="match status" value="1"/>
</dbReference>
<name>E8X2E6_GRATM</name>
<dbReference type="Pfam" id="PF00239">
    <property type="entry name" value="Resolvase"/>
    <property type="match status" value="1"/>
</dbReference>
<accession>E8X2E6</accession>
<dbReference type="PaxDb" id="1198114-AciX9_1014"/>
<dbReference type="InterPro" id="IPR038109">
    <property type="entry name" value="DNA_bind_recomb_sf"/>
</dbReference>
<dbReference type="GO" id="GO:0003677">
    <property type="term" value="F:DNA binding"/>
    <property type="evidence" value="ECO:0007669"/>
    <property type="project" value="InterPro"/>
</dbReference>
<organism evidence="3">
    <name type="scientific">Granulicella tundricola (strain ATCC BAA-1859 / DSM 23138 / MP5ACTX9)</name>
    <dbReference type="NCBI Taxonomy" id="1198114"/>
    <lineage>
        <taxon>Bacteria</taxon>
        <taxon>Pseudomonadati</taxon>
        <taxon>Acidobacteriota</taxon>
        <taxon>Terriglobia</taxon>
        <taxon>Terriglobales</taxon>
        <taxon>Acidobacteriaceae</taxon>
        <taxon>Granulicella</taxon>
    </lineage>
</organism>
<keyword evidence="3" id="KW-1185">Reference proteome</keyword>
<dbReference type="Pfam" id="PF07508">
    <property type="entry name" value="Recombinase"/>
    <property type="match status" value="1"/>
</dbReference>
<evidence type="ECO:0000313" key="2">
    <source>
        <dbReference type="EMBL" id="ADW68078.1"/>
    </source>
</evidence>
<dbReference type="PANTHER" id="PTHR30461">
    <property type="entry name" value="DNA-INVERTASE FROM LAMBDOID PROPHAGE"/>
    <property type="match status" value="1"/>
</dbReference>
<sequence length="513" mass="58526">MALASLHSAGRAATYVRMSTEHQQYSTENQADTIEKYAVKHNLAIVKRFVDHGKSGLTLAGRVALRDLLLEVESGTADFERILVYDVSRWGRFQDSDEGVFYEYRCKLAGVTVHYCAEQFENDGSLSSSILKTIKRSMAAEYSRELSVKVYAGQCRLIELGYRQGGPAGFGLRRQLVDRDRVPKAILATGEQKSLQTDRVILIPGPDAEISIVREVYKLFTVAGHLEREIAQILNSRGVVTDLRHPWTRGTVHQLLTNPKYIGSNVFNRQSFKLKKKRVKNPSDLWVRRDSAFEAIVPLDLFVRAQEIIQARHYRLPDEEMLLQLRRLWERVGSLSGFLIDEDDNMASSGAFRSRFKSLHRAYRLIGYKPERDFSYIEVNQRLREHHREVCDGIVSQLRSHGAAVESRLSGMLLINGQFTVSLVLARCQELRGGANRWRVRLDTSELPDITIAARLRPGNAEVLDFYLLPSLDRLSHKLALAAENPFALDVYRFDTLDFFMSLSHRRVLWEAA</sequence>